<dbReference type="Proteomes" id="UP000189956">
    <property type="component" value="Unassembled WGS sequence"/>
</dbReference>
<evidence type="ECO:0000313" key="2">
    <source>
        <dbReference type="EMBL" id="SJZ48625.1"/>
    </source>
</evidence>
<dbReference type="AlphaFoldDB" id="A0A1T4L1P3"/>
<keyword evidence="1" id="KW-0732">Signal</keyword>
<accession>A0A1T4L1P3</accession>
<name>A0A1T4L1P3_PORCN</name>
<evidence type="ECO:0000313" key="3">
    <source>
        <dbReference type="Proteomes" id="UP000189956"/>
    </source>
</evidence>
<gene>
    <name evidence="2" type="ORF">SAMN02745205_00982</name>
</gene>
<organism evidence="2 3">
    <name type="scientific">Porphyromonas cangingivalis</name>
    <dbReference type="NCBI Taxonomy" id="36874"/>
    <lineage>
        <taxon>Bacteria</taxon>
        <taxon>Pseudomonadati</taxon>
        <taxon>Bacteroidota</taxon>
        <taxon>Bacteroidia</taxon>
        <taxon>Bacteroidales</taxon>
        <taxon>Porphyromonadaceae</taxon>
        <taxon>Porphyromonas</taxon>
    </lineage>
</organism>
<dbReference type="Pfam" id="PF16115">
    <property type="entry name" value="DUF4831"/>
    <property type="match status" value="1"/>
</dbReference>
<dbReference type="InterPro" id="IPR032265">
    <property type="entry name" value="DUF4831"/>
</dbReference>
<proteinExistence type="predicted"/>
<dbReference type="EMBL" id="FUWL01000006">
    <property type="protein sequence ID" value="SJZ48625.1"/>
    <property type="molecule type" value="Genomic_DNA"/>
</dbReference>
<sequence length="374" mass="41903">MFSTHMRNNKVNSRMYKYIFALLTLIASGTLSQAQVRVQRYDVTEGDGNSVTYSLPRTRLYVAVTVEEAVSTPGEFALYAEKYLGIRTAPMKASRTFRIKDVKMGTYGIPDPDRRYTVRFKNNSTATYLQLTPDGIICAINSEYIPLGQIPEEGRTDFPIEEPTDRYSAMSEEYVQATSAMKQAEITAGEIFRIRESRTAIVSGEAEQPFPDGTAMKLAIAGLDKQENALTERFMGKTKVRTQTFVIRDIVADEEGKGIAFRFSETLGLLDRDDLRGEPVYLDIRILERAPELSEKETAKKEKSLLKSIIYNIPGKIQATLIADGRRLLSGDFDIAQLGTRENLNPSLFSAKGARTSIIFNPETGSIRQVKELQ</sequence>
<reference evidence="2 3" key="1">
    <citation type="submission" date="2017-02" db="EMBL/GenBank/DDBJ databases">
        <authorList>
            <person name="Peterson S.W."/>
        </authorList>
    </citation>
    <scope>NUCLEOTIDE SEQUENCE [LARGE SCALE GENOMIC DNA]</scope>
    <source>
        <strain evidence="2 3">ATCC 700135</strain>
    </source>
</reference>
<feature type="signal peptide" evidence="1">
    <location>
        <begin position="1"/>
        <end position="34"/>
    </location>
</feature>
<evidence type="ECO:0008006" key="4">
    <source>
        <dbReference type="Google" id="ProtNLM"/>
    </source>
</evidence>
<evidence type="ECO:0000256" key="1">
    <source>
        <dbReference type="SAM" id="SignalP"/>
    </source>
</evidence>
<protein>
    <recommendedName>
        <fullName evidence="4">DUF4831 domain-containing protein</fullName>
    </recommendedName>
</protein>
<feature type="chain" id="PRO_5010556932" description="DUF4831 domain-containing protein" evidence="1">
    <location>
        <begin position="35"/>
        <end position="374"/>
    </location>
</feature>